<evidence type="ECO:0000313" key="1">
    <source>
        <dbReference type="EMBL" id="MVT42189.1"/>
    </source>
</evidence>
<comment type="caution">
    <text evidence="1">The sequence shown here is derived from an EMBL/GenBank/DDBJ whole genome shotgun (WGS) entry which is preliminary data.</text>
</comment>
<dbReference type="EMBL" id="WRXO01000004">
    <property type="protein sequence ID" value="MVT42189.1"/>
    <property type="molecule type" value="Genomic_DNA"/>
</dbReference>
<accession>A0A6N8JD42</accession>
<dbReference type="AlphaFoldDB" id="A0A6N8JD42"/>
<reference evidence="1 2" key="1">
    <citation type="submission" date="2019-12" db="EMBL/GenBank/DDBJ databases">
        <title>The draft genomic sequence of strain Chitinophaga oryziterrae JCM 16595.</title>
        <authorList>
            <person name="Zhang X."/>
        </authorList>
    </citation>
    <scope>NUCLEOTIDE SEQUENCE [LARGE SCALE GENOMIC DNA]</scope>
    <source>
        <strain evidence="1 2">JCM 16595</strain>
    </source>
</reference>
<dbReference type="Proteomes" id="UP000468388">
    <property type="component" value="Unassembled WGS sequence"/>
</dbReference>
<evidence type="ECO:0000313" key="2">
    <source>
        <dbReference type="Proteomes" id="UP000468388"/>
    </source>
</evidence>
<keyword evidence="2" id="KW-1185">Reference proteome</keyword>
<dbReference type="OrthoDB" id="663319at2"/>
<dbReference type="RefSeq" id="WP_157300816.1">
    <property type="nucleotide sequence ID" value="NZ_BAAAZB010000005.1"/>
</dbReference>
<organism evidence="1 2">
    <name type="scientific">Chitinophaga oryziterrae</name>
    <dbReference type="NCBI Taxonomy" id="1031224"/>
    <lineage>
        <taxon>Bacteria</taxon>
        <taxon>Pseudomonadati</taxon>
        <taxon>Bacteroidota</taxon>
        <taxon>Chitinophagia</taxon>
        <taxon>Chitinophagales</taxon>
        <taxon>Chitinophagaceae</taxon>
        <taxon>Chitinophaga</taxon>
    </lineage>
</organism>
<proteinExistence type="predicted"/>
<protein>
    <submittedName>
        <fullName evidence="1">Uncharacterized protein</fullName>
    </submittedName>
</protein>
<sequence>MTPHLYCAWLIREEKQSVSPREAWDNFSRSLTYKEFSSPYLVFGKLFSFLSLGEWRELLRELFSMGLSRSSFFDETLDFDMLGIKKHLEKLIESAHLIDVRDNIGVPPIALTTDGDDLFI</sequence>
<name>A0A6N8JD42_9BACT</name>
<gene>
    <name evidence="1" type="ORF">GO495_16480</name>
</gene>